<gene>
    <name evidence="1" type="ORF">LTR77_006891</name>
</gene>
<dbReference type="RefSeq" id="XP_064657932.1">
    <property type="nucleotide sequence ID" value="XM_064804131.1"/>
</dbReference>
<dbReference type="GeneID" id="89928230"/>
<evidence type="ECO:0000313" key="2">
    <source>
        <dbReference type="Proteomes" id="UP001337655"/>
    </source>
</evidence>
<keyword evidence="2" id="KW-1185">Reference proteome</keyword>
<sequence>MATSTSDTTGSPATVTRRIAIDDLEDERDYVLAKLYDHRDDVDDIEDELLDREDEFLDREDEVFELEDRLEQIRHELRAHAGWN</sequence>
<proteinExistence type="predicted"/>
<dbReference type="AlphaFoldDB" id="A0AAV9P632"/>
<dbReference type="Proteomes" id="UP001337655">
    <property type="component" value="Unassembled WGS sequence"/>
</dbReference>
<reference evidence="1 2" key="1">
    <citation type="submission" date="2023-08" db="EMBL/GenBank/DDBJ databases">
        <title>Black Yeasts Isolated from many extreme environments.</title>
        <authorList>
            <person name="Coleine C."/>
            <person name="Stajich J.E."/>
            <person name="Selbmann L."/>
        </authorList>
    </citation>
    <scope>NUCLEOTIDE SEQUENCE [LARGE SCALE GENOMIC DNA]</scope>
    <source>
        <strain evidence="1 2">CCFEE 5935</strain>
    </source>
</reference>
<protein>
    <recommendedName>
        <fullName evidence="3">HalX domain-containing protein</fullName>
    </recommendedName>
</protein>
<dbReference type="EMBL" id="JAVRRT010000010">
    <property type="protein sequence ID" value="KAK5168322.1"/>
    <property type="molecule type" value="Genomic_DNA"/>
</dbReference>
<comment type="caution">
    <text evidence="1">The sequence shown here is derived from an EMBL/GenBank/DDBJ whole genome shotgun (WGS) entry which is preliminary data.</text>
</comment>
<evidence type="ECO:0000313" key="1">
    <source>
        <dbReference type="EMBL" id="KAK5168322.1"/>
    </source>
</evidence>
<evidence type="ECO:0008006" key="3">
    <source>
        <dbReference type="Google" id="ProtNLM"/>
    </source>
</evidence>
<organism evidence="1 2">
    <name type="scientific">Saxophila tyrrhenica</name>
    <dbReference type="NCBI Taxonomy" id="1690608"/>
    <lineage>
        <taxon>Eukaryota</taxon>
        <taxon>Fungi</taxon>
        <taxon>Dikarya</taxon>
        <taxon>Ascomycota</taxon>
        <taxon>Pezizomycotina</taxon>
        <taxon>Dothideomycetes</taxon>
        <taxon>Dothideomycetidae</taxon>
        <taxon>Mycosphaerellales</taxon>
        <taxon>Extremaceae</taxon>
        <taxon>Saxophila</taxon>
    </lineage>
</organism>
<accession>A0AAV9P632</accession>
<name>A0AAV9P632_9PEZI</name>